<dbReference type="RefSeq" id="WP_215355505.1">
    <property type="nucleotide sequence ID" value="NZ_BAAAFE010000009.1"/>
</dbReference>
<dbReference type="EMBL" id="BAAAFE010000009">
    <property type="protein sequence ID" value="GAA0865924.1"/>
    <property type="molecule type" value="Genomic_DNA"/>
</dbReference>
<gene>
    <name evidence="1" type="ORF">GCM10009115_26440</name>
</gene>
<dbReference type="Gene3D" id="3.40.50.720">
    <property type="entry name" value="NAD(P)-binding Rossmann-like Domain"/>
    <property type="match status" value="1"/>
</dbReference>
<reference evidence="2" key="1">
    <citation type="journal article" date="2019" name="Int. J. Syst. Evol. Microbiol.">
        <title>The Global Catalogue of Microorganisms (GCM) 10K type strain sequencing project: providing services to taxonomists for standard genome sequencing and annotation.</title>
        <authorList>
            <consortium name="The Broad Institute Genomics Platform"/>
            <consortium name="The Broad Institute Genome Sequencing Center for Infectious Disease"/>
            <person name="Wu L."/>
            <person name="Ma J."/>
        </authorList>
    </citation>
    <scope>NUCLEOTIDE SEQUENCE [LARGE SCALE GENOMIC DNA]</scope>
    <source>
        <strain evidence="2">JCM 15910</strain>
    </source>
</reference>
<protein>
    <recommendedName>
        <fullName evidence="3">NAD-dependent dehydratase</fullName>
    </recommendedName>
</protein>
<accession>A0ABP3XK01</accession>
<name>A0ABP3XK01_9SPHN</name>
<sequence>MSDALLVGATGMVGGAVIANADALQLTILARRETAGLLPQHKLLVAPPAQWGELVAAERPAIFISCLGTTIRQAGSRAAFRAVDHDLVLAAARAAKKGSARQAIVVSSVGASAKAGNFYLRTKGETEDGLRALGFERLDILRPGLLTGERQGPARVGEGIAMLAAPLTNALLHGSLRRYRSIPGETVARAIVALAGRSDSGVQIHENDAIRALAD</sequence>
<dbReference type="Pfam" id="PF08732">
    <property type="entry name" value="HIM1"/>
    <property type="match status" value="1"/>
</dbReference>
<dbReference type="PANTHER" id="PTHR14097:SF7">
    <property type="entry name" value="OXIDOREDUCTASE HTATIP2"/>
    <property type="match status" value="1"/>
</dbReference>
<evidence type="ECO:0000313" key="1">
    <source>
        <dbReference type="EMBL" id="GAA0865924.1"/>
    </source>
</evidence>
<comment type="caution">
    <text evidence="1">The sequence shown here is derived from an EMBL/GenBank/DDBJ whole genome shotgun (WGS) entry which is preliminary data.</text>
</comment>
<dbReference type="Proteomes" id="UP001500738">
    <property type="component" value="Unassembled WGS sequence"/>
</dbReference>
<organism evidence="1 2">
    <name type="scientific">Sphingopyxis soli</name>
    <dbReference type="NCBI Taxonomy" id="592051"/>
    <lineage>
        <taxon>Bacteria</taxon>
        <taxon>Pseudomonadati</taxon>
        <taxon>Pseudomonadota</taxon>
        <taxon>Alphaproteobacteria</taxon>
        <taxon>Sphingomonadales</taxon>
        <taxon>Sphingomonadaceae</taxon>
        <taxon>Sphingopyxis</taxon>
    </lineage>
</organism>
<dbReference type="InterPro" id="IPR014843">
    <property type="entry name" value="Him1/Fmp52"/>
</dbReference>
<dbReference type="SUPFAM" id="SSF51735">
    <property type="entry name" value="NAD(P)-binding Rossmann-fold domains"/>
    <property type="match status" value="1"/>
</dbReference>
<evidence type="ECO:0008006" key="3">
    <source>
        <dbReference type="Google" id="ProtNLM"/>
    </source>
</evidence>
<evidence type="ECO:0000313" key="2">
    <source>
        <dbReference type="Proteomes" id="UP001500738"/>
    </source>
</evidence>
<dbReference type="PANTHER" id="PTHR14097">
    <property type="entry name" value="OXIDOREDUCTASE HTATIP2"/>
    <property type="match status" value="1"/>
</dbReference>
<keyword evidence="2" id="KW-1185">Reference proteome</keyword>
<proteinExistence type="predicted"/>
<dbReference type="InterPro" id="IPR036291">
    <property type="entry name" value="NAD(P)-bd_dom_sf"/>
</dbReference>